<evidence type="ECO:0000313" key="3">
    <source>
        <dbReference type="Proteomes" id="UP000030528"/>
    </source>
</evidence>
<name>A0A0A5I7V8_9BACI</name>
<reference evidence="2 3" key="1">
    <citation type="submission" date="2013-08" db="EMBL/GenBank/DDBJ databases">
        <authorList>
            <person name="Huang J."/>
            <person name="Wang G."/>
        </authorList>
    </citation>
    <scope>NUCLEOTIDE SEQUENCE [LARGE SCALE GENOMIC DNA]</scope>
    <source>
        <strain evidence="2 3">JSM 076056</strain>
    </source>
</reference>
<comment type="caution">
    <text evidence="2">The sequence shown here is derived from an EMBL/GenBank/DDBJ whole genome shotgun (WGS) entry which is preliminary data.</text>
</comment>
<dbReference type="STRING" id="1385510.GCA_000425205_00643"/>
<organism evidence="2 3">
    <name type="scientific">Pontibacillus halophilus JSM 076056 = DSM 19796</name>
    <dbReference type="NCBI Taxonomy" id="1385510"/>
    <lineage>
        <taxon>Bacteria</taxon>
        <taxon>Bacillati</taxon>
        <taxon>Bacillota</taxon>
        <taxon>Bacilli</taxon>
        <taxon>Bacillales</taxon>
        <taxon>Bacillaceae</taxon>
        <taxon>Pontibacillus</taxon>
    </lineage>
</organism>
<accession>A0A0A5I7V8</accession>
<dbReference type="Gene3D" id="3.30.460.10">
    <property type="entry name" value="Beta Polymerase, domain 2"/>
    <property type="match status" value="1"/>
</dbReference>
<evidence type="ECO:0000259" key="1">
    <source>
        <dbReference type="Pfam" id="PF13228"/>
    </source>
</evidence>
<evidence type="ECO:0000313" key="2">
    <source>
        <dbReference type="EMBL" id="KGX91922.1"/>
    </source>
</evidence>
<sequence length="264" mass="30554">MDLNQVAKLVSEQYSGNKGVDGIFIAGSVSRGWEDLYSDIEVHVLWNQDPSVDERMSPVYHLDGDLISFYPYEDEEWSEAYRLPNGVKIEMSHFLTETVVRWVEDVVEKGLTNALKQCVVASVHYGLILYGEQWIQPLKQKTTIYPDILSENMVLQHLDLGNSWSSRAALVEREDWLLLYEVLCSVMKQLNGVLFGLNRMYVQHPSYKWLRQNVRGMRSKPLNLEERYTRVLLSHPKEGVIELESIVDEVQQLAEKEGYTLQEV</sequence>
<dbReference type="EMBL" id="AVPE01000008">
    <property type="protein sequence ID" value="KGX91922.1"/>
    <property type="molecule type" value="Genomic_DNA"/>
</dbReference>
<gene>
    <name evidence="2" type="ORF">N781_02465</name>
</gene>
<dbReference type="eggNOG" id="COG1708">
    <property type="taxonomic scope" value="Bacteria"/>
</dbReference>
<dbReference type="Pfam" id="PF13228">
    <property type="entry name" value="DUF4037"/>
    <property type="match status" value="1"/>
</dbReference>
<dbReference type="SUPFAM" id="SSF81301">
    <property type="entry name" value="Nucleotidyltransferase"/>
    <property type="match status" value="1"/>
</dbReference>
<proteinExistence type="predicted"/>
<dbReference type="InterPro" id="IPR025117">
    <property type="entry name" value="DUF4037"/>
</dbReference>
<dbReference type="Proteomes" id="UP000030528">
    <property type="component" value="Unassembled WGS sequence"/>
</dbReference>
<dbReference type="InterPro" id="IPR043519">
    <property type="entry name" value="NT_sf"/>
</dbReference>
<keyword evidence="3" id="KW-1185">Reference proteome</keyword>
<dbReference type="AlphaFoldDB" id="A0A0A5I7V8"/>
<protein>
    <recommendedName>
        <fullName evidence="1">DUF4037 domain-containing protein</fullName>
    </recommendedName>
</protein>
<dbReference type="RefSeq" id="WP_026799424.1">
    <property type="nucleotide sequence ID" value="NZ_AULI01000002.1"/>
</dbReference>
<feature type="domain" description="DUF4037" evidence="1">
    <location>
        <begin position="118"/>
        <end position="210"/>
    </location>
</feature>